<evidence type="ECO:0000256" key="3">
    <source>
        <dbReference type="ARBA" id="ARBA00022840"/>
    </source>
</evidence>
<dbReference type="InterPro" id="IPR013815">
    <property type="entry name" value="ATP_grasp_subdomain_1"/>
</dbReference>
<keyword evidence="2" id="KW-0547">Nucleotide-binding</keyword>
<dbReference type="GeneTree" id="ENSGT00940000162265"/>
<feature type="compositionally biased region" description="Basic and acidic residues" evidence="4">
    <location>
        <begin position="215"/>
        <end position="235"/>
    </location>
</feature>
<dbReference type="InterPro" id="IPR051437">
    <property type="entry name" value="TTLL_monoglycylase"/>
</dbReference>
<dbReference type="GO" id="GO:0070736">
    <property type="term" value="F:protein-glycine ligase activity, initiating"/>
    <property type="evidence" value="ECO:0007669"/>
    <property type="project" value="TreeGrafter"/>
</dbReference>
<evidence type="ECO:0000256" key="2">
    <source>
        <dbReference type="ARBA" id="ARBA00022741"/>
    </source>
</evidence>
<dbReference type="Gene3D" id="3.30.1490.20">
    <property type="entry name" value="ATP-grasp fold, A domain"/>
    <property type="match status" value="1"/>
</dbReference>
<dbReference type="Ensembl" id="ENSNGAT00000020054.1">
    <property type="protein sequence ID" value="ENSNGAP00000014463.1"/>
    <property type="gene ID" value="ENSNGAG00000015755.1"/>
</dbReference>
<name>A0A8C6W845_NANGA</name>
<dbReference type="GO" id="GO:0005930">
    <property type="term" value="C:axoneme"/>
    <property type="evidence" value="ECO:0007669"/>
    <property type="project" value="TreeGrafter"/>
</dbReference>
<dbReference type="PANTHER" id="PTHR45870:SF3">
    <property type="entry name" value="PROTEIN MONOGLYCYLASE TTLL8"/>
    <property type="match status" value="1"/>
</dbReference>
<organism evidence="5 6">
    <name type="scientific">Nannospalax galili</name>
    <name type="common">Northern Israeli blind subterranean mole rat</name>
    <name type="synonym">Spalax galili</name>
    <dbReference type="NCBI Taxonomy" id="1026970"/>
    <lineage>
        <taxon>Eukaryota</taxon>
        <taxon>Metazoa</taxon>
        <taxon>Chordata</taxon>
        <taxon>Craniata</taxon>
        <taxon>Vertebrata</taxon>
        <taxon>Euteleostomi</taxon>
        <taxon>Mammalia</taxon>
        <taxon>Eutheria</taxon>
        <taxon>Euarchontoglires</taxon>
        <taxon>Glires</taxon>
        <taxon>Rodentia</taxon>
        <taxon>Myomorpha</taxon>
        <taxon>Muroidea</taxon>
        <taxon>Spalacidae</taxon>
        <taxon>Spalacinae</taxon>
        <taxon>Nannospalax</taxon>
    </lineage>
</organism>
<evidence type="ECO:0000256" key="4">
    <source>
        <dbReference type="SAM" id="MobiDB-lite"/>
    </source>
</evidence>
<keyword evidence="3" id="KW-0067">ATP-binding</keyword>
<dbReference type="AlphaFoldDB" id="A0A8C6W845"/>
<dbReference type="GO" id="GO:0005524">
    <property type="term" value="F:ATP binding"/>
    <property type="evidence" value="ECO:0007669"/>
    <property type="project" value="UniProtKB-KW"/>
</dbReference>
<evidence type="ECO:0000313" key="5">
    <source>
        <dbReference type="Ensembl" id="ENSNGAP00000014463.1"/>
    </source>
</evidence>
<dbReference type="Proteomes" id="UP000694381">
    <property type="component" value="Unassembled WGS sequence"/>
</dbReference>
<dbReference type="PANTHER" id="PTHR45870">
    <property type="entry name" value="TUBULIN MONOGLYCYLASE TTLL3"/>
    <property type="match status" value="1"/>
</dbReference>
<dbReference type="GO" id="GO:0003341">
    <property type="term" value="P:cilium movement"/>
    <property type="evidence" value="ECO:0007669"/>
    <property type="project" value="TreeGrafter"/>
</dbReference>
<evidence type="ECO:0000256" key="1">
    <source>
        <dbReference type="ARBA" id="ARBA00022598"/>
    </source>
</evidence>
<keyword evidence="6" id="KW-1185">Reference proteome</keyword>
<feature type="region of interest" description="Disordered" evidence="4">
    <location>
        <begin position="1"/>
        <end position="33"/>
    </location>
</feature>
<proteinExistence type="predicted"/>
<accession>A0A8C6W845</accession>
<reference evidence="5" key="1">
    <citation type="submission" date="2025-08" db="UniProtKB">
        <authorList>
            <consortium name="Ensembl"/>
        </authorList>
    </citation>
    <scope>IDENTIFICATION</scope>
</reference>
<dbReference type="GO" id="GO:0060271">
    <property type="term" value="P:cilium assembly"/>
    <property type="evidence" value="ECO:0007669"/>
    <property type="project" value="TreeGrafter"/>
</dbReference>
<protein>
    <submittedName>
        <fullName evidence="5">Tubulin tyrosine ligase-like family, member 8</fullName>
    </submittedName>
</protein>
<evidence type="ECO:0000313" key="6">
    <source>
        <dbReference type="Proteomes" id="UP000694381"/>
    </source>
</evidence>
<keyword evidence="1" id="KW-0436">Ligase</keyword>
<dbReference type="GO" id="GO:0015630">
    <property type="term" value="C:microtubule cytoskeleton"/>
    <property type="evidence" value="ECO:0007669"/>
    <property type="project" value="TreeGrafter"/>
</dbReference>
<reference evidence="5" key="2">
    <citation type="submission" date="2025-09" db="UniProtKB">
        <authorList>
            <consortium name="Ensembl"/>
        </authorList>
    </citation>
    <scope>IDENTIFICATION</scope>
</reference>
<feature type="compositionally biased region" description="Basic and acidic residues" evidence="4">
    <location>
        <begin position="15"/>
        <end position="24"/>
    </location>
</feature>
<sequence>MELGGRKNLSSTSSDGDRKEENKLEQGIAQDMSSSPKLDRYKIEKKIFSIYGHYPVIRATLRRKGWVEKKFHFLPKILQNVDNNKSADTKENQEIALERLDEIYDVMSSLVKNEVPNLLWTVKRDVVDYHSLTCDQMLNHCGRTVSFTTKIGLCVNMRSLPWYVQANPNTFFPRCYGLCSETEKQEFLDDFRRTVASSILKWVVIHHSYNQNKGNGKEEAKKGDANPKKDPETTDPKPQGLSGQLVDTACKVCQAYLGQLEHEDIDESETSAEALSEDEWNDLIQQYYSLVHGNAFISESRSYFSQCQTLLNKITSVNPQTEIDGLRNIWIIKPAAKSRGRGEFTGLGLLTV</sequence>
<feature type="region of interest" description="Disordered" evidence="4">
    <location>
        <begin position="211"/>
        <end position="243"/>
    </location>
</feature>